<name>A0A4C1YBS6_EUMVA</name>
<proteinExistence type="predicted"/>
<comment type="caution">
    <text evidence="2">The sequence shown here is derived from an EMBL/GenBank/DDBJ whole genome shotgun (WGS) entry which is preliminary data.</text>
</comment>
<gene>
    <name evidence="2" type="ORF">EVAR_89176_1</name>
</gene>
<organism evidence="2 3">
    <name type="scientific">Eumeta variegata</name>
    <name type="common">Bagworm moth</name>
    <name type="synonym">Eumeta japonica</name>
    <dbReference type="NCBI Taxonomy" id="151549"/>
    <lineage>
        <taxon>Eukaryota</taxon>
        <taxon>Metazoa</taxon>
        <taxon>Ecdysozoa</taxon>
        <taxon>Arthropoda</taxon>
        <taxon>Hexapoda</taxon>
        <taxon>Insecta</taxon>
        <taxon>Pterygota</taxon>
        <taxon>Neoptera</taxon>
        <taxon>Endopterygota</taxon>
        <taxon>Lepidoptera</taxon>
        <taxon>Glossata</taxon>
        <taxon>Ditrysia</taxon>
        <taxon>Tineoidea</taxon>
        <taxon>Psychidae</taxon>
        <taxon>Oiketicinae</taxon>
        <taxon>Eumeta</taxon>
    </lineage>
</organism>
<reference evidence="2 3" key="1">
    <citation type="journal article" date="2019" name="Commun. Biol.">
        <title>The bagworm genome reveals a unique fibroin gene that provides high tensile strength.</title>
        <authorList>
            <person name="Kono N."/>
            <person name="Nakamura H."/>
            <person name="Ohtoshi R."/>
            <person name="Tomita M."/>
            <person name="Numata K."/>
            <person name="Arakawa K."/>
        </authorList>
    </citation>
    <scope>NUCLEOTIDE SEQUENCE [LARGE SCALE GENOMIC DNA]</scope>
</reference>
<accession>A0A4C1YBS6</accession>
<keyword evidence="3" id="KW-1185">Reference proteome</keyword>
<feature type="region of interest" description="Disordered" evidence="1">
    <location>
        <begin position="1"/>
        <end position="44"/>
    </location>
</feature>
<evidence type="ECO:0000256" key="1">
    <source>
        <dbReference type="SAM" id="MobiDB-lite"/>
    </source>
</evidence>
<sequence length="94" mass="9907">MRSGGGGVVIAPLSRGKGFEPVPLPHEPRPEPRHAPSPASGVGTAAAMTADGHLHRQPAWKGLLSGNHQYDEINLTLLPSILLNEGKSVNFLDN</sequence>
<dbReference type="AlphaFoldDB" id="A0A4C1YBS6"/>
<evidence type="ECO:0000313" key="3">
    <source>
        <dbReference type="Proteomes" id="UP000299102"/>
    </source>
</evidence>
<dbReference type="Proteomes" id="UP000299102">
    <property type="component" value="Unassembled WGS sequence"/>
</dbReference>
<protein>
    <submittedName>
        <fullName evidence="2">Uncharacterized protein</fullName>
    </submittedName>
</protein>
<evidence type="ECO:0000313" key="2">
    <source>
        <dbReference type="EMBL" id="GBP73516.1"/>
    </source>
</evidence>
<dbReference type="EMBL" id="BGZK01001177">
    <property type="protein sequence ID" value="GBP73516.1"/>
    <property type="molecule type" value="Genomic_DNA"/>
</dbReference>